<organism evidence="3 4">
    <name type="scientific">Clostridium amylolyticum</name>
    <dbReference type="NCBI Taxonomy" id="1121298"/>
    <lineage>
        <taxon>Bacteria</taxon>
        <taxon>Bacillati</taxon>
        <taxon>Bacillota</taxon>
        <taxon>Clostridia</taxon>
        <taxon>Eubacteriales</taxon>
        <taxon>Clostridiaceae</taxon>
        <taxon>Clostridium</taxon>
    </lineage>
</organism>
<evidence type="ECO:0000313" key="3">
    <source>
        <dbReference type="EMBL" id="SHJ20799.1"/>
    </source>
</evidence>
<dbReference type="CDD" id="cd05142">
    <property type="entry name" value="Barstar"/>
    <property type="match status" value="1"/>
</dbReference>
<dbReference type="Proteomes" id="UP000184080">
    <property type="component" value="Unassembled WGS sequence"/>
</dbReference>
<name>A0A1M6HFB2_9CLOT</name>
<dbReference type="RefSeq" id="WP_073006967.1">
    <property type="nucleotide sequence ID" value="NZ_FQZO01000003.1"/>
</dbReference>
<accession>A0A1M6HFB2</accession>
<evidence type="ECO:0000256" key="1">
    <source>
        <dbReference type="ARBA" id="ARBA00006845"/>
    </source>
</evidence>
<evidence type="ECO:0000313" key="4">
    <source>
        <dbReference type="Proteomes" id="UP000184080"/>
    </source>
</evidence>
<dbReference type="SUPFAM" id="SSF52038">
    <property type="entry name" value="Barstar-related"/>
    <property type="match status" value="1"/>
</dbReference>
<proteinExistence type="inferred from homology"/>
<dbReference type="Pfam" id="PF01337">
    <property type="entry name" value="Barstar"/>
    <property type="match status" value="1"/>
</dbReference>
<dbReference type="EMBL" id="FQZO01000003">
    <property type="protein sequence ID" value="SHJ20799.1"/>
    <property type="molecule type" value="Genomic_DNA"/>
</dbReference>
<dbReference type="AlphaFoldDB" id="A0A1M6HFB2"/>
<dbReference type="OrthoDB" id="7575400at2"/>
<evidence type="ECO:0000259" key="2">
    <source>
        <dbReference type="Pfam" id="PF01337"/>
    </source>
</evidence>
<dbReference type="Gene3D" id="3.30.370.10">
    <property type="entry name" value="Barstar-like"/>
    <property type="match status" value="1"/>
</dbReference>
<gene>
    <name evidence="3" type="ORF">SAMN05444401_2500</name>
</gene>
<dbReference type="InterPro" id="IPR000468">
    <property type="entry name" value="Barstar"/>
</dbReference>
<dbReference type="STRING" id="1121298.SAMN05444401_2500"/>
<keyword evidence="4" id="KW-1185">Reference proteome</keyword>
<feature type="domain" description="Barstar (barnase inhibitor)" evidence="2">
    <location>
        <begin position="1"/>
        <end position="82"/>
    </location>
</feature>
<protein>
    <submittedName>
        <fullName evidence="3">Ribonuclease inhibitor</fullName>
    </submittedName>
</protein>
<dbReference type="InterPro" id="IPR035905">
    <property type="entry name" value="Barstar-like_sf"/>
</dbReference>
<comment type="similarity">
    <text evidence="1">Belongs to the barstar family.</text>
</comment>
<reference evidence="3 4" key="1">
    <citation type="submission" date="2016-11" db="EMBL/GenBank/DDBJ databases">
        <authorList>
            <person name="Jaros S."/>
            <person name="Januszkiewicz K."/>
            <person name="Wedrychowicz H."/>
        </authorList>
    </citation>
    <scope>NUCLEOTIDE SEQUENCE [LARGE SCALE GENOMIC DNA]</scope>
    <source>
        <strain evidence="3 4">DSM 21864</strain>
    </source>
</reference>
<sequence length="92" mass="10608">MKTIILKGEDFITKEKFHKILKNKLGFPEHYGGNLDALWDCLTTDLEYPVKIHWVNVDKSIELLGNYAQIALDIFIKAAEESQGNYIFTYGK</sequence>